<comment type="caution">
    <text evidence="2">The sequence shown here is derived from an EMBL/GenBank/DDBJ whole genome shotgun (WGS) entry which is preliminary data.</text>
</comment>
<organism evidence="2 3">
    <name type="scientific">Burkholderia cenocepacia</name>
    <dbReference type="NCBI Taxonomy" id="95486"/>
    <lineage>
        <taxon>Bacteria</taxon>
        <taxon>Pseudomonadati</taxon>
        <taxon>Pseudomonadota</taxon>
        <taxon>Betaproteobacteria</taxon>
        <taxon>Burkholderiales</taxon>
        <taxon>Burkholderiaceae</taxon>
        <taxon>Burkholderia</taxon>
        <taxon>Burkholderia cepacia complex</taxon>
    </lineage>
</organism>
<evidence type="ECO:0000256" key="1">
    <source>
        <dbReference type="SAM" id="MobiDB-lite"/>
    </source>
</evidence>
<proteinExistence type="predicted"/>
<dbReference type="EMBL" id="JAIZTC010000001">
    <property type="protein sequence ID" value="MCA8377552.1"/>
    <property type="molecule type" value="Genomic_DNA"/>
</dbReference>
<accession>A0AAW4T739</accession>
<dbReference type="AlphaFoldDB" id="A0AAW4T739"/>
<sequence>MQEVTKLKRRRNGGRRPCDGGALRNKAEQWSAEFLPAAGWPIDLFRRGNPPGDPHEMFHALYMPTPAATRTAVAAGRWTRPPIAWLYCDTASRDLTQLHANDCPR</sequence>
<name>A0AAW4T739_9BURK</name>
<dbReference type="Proteomes" id="UP001199070">
    <property type="component" value="Unassembled WGS sequence"/>
</dbReference>
<evidence type="ECO:0000313" key="3">
    <source>
        <dbReference type="Proteomes" id="UP001199070"/>
    </source>
</evidence>
<evidence type="ECO:0000313" key="2">
    <source>
        <dbReference type="EMBL" id="MCA8377552.1"/>
    </source>
</evidence>
<feature type="region of interest" description="Disordered" evidence="1">
    <location>
        <begin position="1"/>
        <end position="23"/>
    </location>
</feature>
<dbReference type="RefSeq" id="WP_226132191.1">
    <property type="nucleotide sequence ID" value="NZ_JAIZTC010000001.1"/>
</dbReference>
<protein>
    <submittedName>
        <fullName evidence="2">Uncharacterized protein</fullName>
    </submittedName>
</protein>
<gene>
    <name evidence="2" type="ORF">LGN22_01520</name>
</gene>
<reference evidence="2" key="1">
    <citation type="submission" date="2023-08" db="EMBL/GenBank/DDBJ databases">
        <title>A collection of bacterial strains from the Burkholderia cepacia Research Laboratory and Repository.</title>
        <authorList>
            <person name="Lipuma J."/>
            <person name="Spilker T."/>
        </authorList>
    </citation>
    <scope>NUCLEOTIDE SEQUENCE</scope>
    <source>
        <strain evidence="2">AU0862</strain>
    </source>
</reference>